<keyword evidence="1" id="KW-0812">Transmembrane</keyword>
<feature type="transmembrane region" description="Helical" evidence="1">
    <location>
        <begin position="12"/>
        <end position="31"/>
    </location>
</feature>
<keyword evidence="1" id="KW-1133">Transmembrane helix</keyword>
<evidence type="ECO:0000256" key="1">
    <source>
        <dbReference type="SAM" id="Phobius"/>
    </source>
</evidence>
<feature type="domain" description="TRAP C4-dicarboxylate transport system permease DctM subunit" evidence="2">
    <location>
        <begin position="109"/>
        <end position="541"/>
    </location>
</feature>
<evidence type="ECO:0000313" key="3">
    <source>
        <dbReference type="EMBL" id="BAS28196.1"/>
    </source>
</evidence>
<feature type="transmembrane region" description="Helical" evidence="1">
    <location>
        <begin position="435"/>
        <end position="468"/>
    </location>
</feature>
<organism evidence="3 4">
    <name type="scientific">Limnochorda pilosa</name>
    <dbReference type="NCBI Taxonomy" id="1555112"/>
    <lineage>
        <taxon>Bacteria</taxon>
        <taxon>Bacillati</taxon>
        <taxon>Bacillota</taxon>
        <taxon>Limnochordia</taxon>
        <taxon>Limnochordales</taxon>
        <taxon>Limnochordaceae</taxon>
        <taxon>Limnochorda</taxon>
    </lineage>
</organism>
<dbReference type="OrthoDB" id="9759894at2"/>
<dbReference type="InterPro" id="IPR010656">
    <property type="entry name" value="DctM"/>
</dbReference>
<feature type="transmembrane region" description="Helical" evidence="1">
    <location>
        <begin position="514"/>
        <end position="532"/>
    </location>
</feature>
<dbReference type="EMBL" id="AP014924">
    <property type="protein sequence ID" value="BAS28196.1"/>
    <property type="molecule type" value="Genomic_DNA"/>
</dbReference>
<name>A0A0K2SM62_LIMPI</name>
<feature type="transmembrane region" description="Helical" evidence="1">
    <location>
        <begin position="359"/>
        <end position="375"/>
    </location>
</feature>
<feature type="transmembrane region" description="Helical" evidence="1">
    <location>
        <begin position="573"/>
        <end position="606"/>
    </location>
</feature>
<keyword evidence="4" id="KW-1185">Reference proteome</keyword>
<dbReference type="Pfam" id="PF06808">
    <property type="entry name" value="DctM"/>
    <property type="match status" value="1"/>
</dbReference>
<reference evidence="4" key="2">
    <citation type="journal article" date="2016" name="Int. J. Syst. Evol. Microbiol.">
        <title>Complete genome sequence and cell structure of Limnochorda pilosa, a Gram-negative spore-former within the phylum Firmicutes.</title>
        <authorList>
            <person name="Watanabe M."/>
            <person name="Kojima H."/>
            <person name="Fukui M."/>
        </authorList>
    </citation>
    <scope>NUCLEOTIDE SEQUENCE [LARGE SCALE GENOMIC DNA]</scope>
    <source>
        <strain evidence="4">HC45</strain>
    </source>
</reference>
<gene>
    <name evidence="3" type="ORF">LIP_2355</name>
</gene>
<evidence type="ECO:0000259" key="2">
    <source>
        <dbReference type="Pfam" id="PF06808"/>
    </source>
</evidence>
<feature type="transmembrane region" description="Helical" evidence="1">
    <location>
        <begin position="292"/>
        <end position="314"/>
    </location>
</feature>
<dbReference type="PANTHER" id="PTHR43849">
    <property type="entry name" value="BLL3936 PROTEIN"/>
    <property type="match status" value="1"/>
</dbReference>
<feature type="transmembrane region" description="Helical" evidence="1">
    <location>
        <begin position="121"/>
        <end position="138"/>
    </location>
</feature>
<dbReference type="STRING" id="1555112.LIP_2355"/>
<sequence>MVNVIDRARRVFGSLCWTAAVLFVVVVQPIYLLPVEQQLPIVLAITMMGLFAQKPLFSRGRSLPLAGLIDLSLIVAAAVTGYYVASNYQAIINRQGAFTPADIRVSVVAVVLVFDAIRRSVGWPLTIVGLVFVGYALFGRSMPGLLLHRGYSFETTTSHLLLTYSGIYGTPLKIMIRYVIIFILFGALLQAVGGSNVLVRFARALAGRYTGGLGKVAVIASALVGSVSGSAAGNVATTGSVTIPAMKLGGYPPHVAGAIESVASTGGQIMPPIMGAAAFLVADYLGVPYGRIALAATLPAVLYFLSAGMAVDLYSRARGLRGMPRDRVEPLVKVLREGWLYIVPIFAIYALLIAGYSPTLSALVGLGMAALLLVVKRVGVHQIAAALEEAGKSAATLSVVAAGAGIVVGVMQLTGLGARLASILVDLSMGSSFILLLLAMVTSIILGLGMPTTVVYVLLVSLVVPALVRMGIEPISAHFFIFYFGVLAAITPPVALASYAAASIAGSSPDRTGWTALKMALPAFIIPFFFARNPALLLQGAWHTVMLSTASAAIGVCILAVAIMNYLQGPLRWWARVLAAAAALLLIRQGIVTDVAGLGLFLLVWLFQVRAHPPGIDPARMPSS</sequence>
<dbReference type="KEGG" id="lpil:LIP_2355"/>
<accession>A0A0K2SM62</accession>
<dbReference type="PATRIC" id="fig|1555112.3.peg.2401"/>
<keyword evidence="1" id="KW-0472">Membrane</keyword>
<feature type="transmembrane region" description="Helical" evidence="1">
    <location>
        <begin position="480"/>
        <end position="502"/>
    </location>
</feature>
<dbReference type="AlphaFoldDB" id="A0A0K2SM62"/>
<reference evidence="4" key="1">
    <citation type="submission" date="2015-07" db="EMBL/GenBank/DDBJ databases">
        <title>Complete genome sequence and phylogenetic analysis of Limnochorda pilosa.</title>
        <authorList>
            <person name="Watanabe M."/>
            <person name="Kojima H."/>
            <person name="Fukui M."/>
        </authorList>
    </citation>
    <scope>NUCLEOTIDE SEQUENCE [LARGE SCALE GENOMIC DNA]</scope>
    <source>
        <strain evidence="4">HC45</strain>
    </source>
</reference>
<feature type="transmembrane region" description="Helical" evidence="1">
    <location>
        <begin position="544"/>
        <end position="567"/>
    </location>
</feature>
<dbReference type="InterPro" id="IPR011853">
    <property type="entry name" value="TRAP_DctM-Dct_fused"/>
</dbReference>
<evidence type="ECO:0000313" key="4">
    <source>
        <dbReference type="Proteomes" id="UP000065807"/>
    </source>
</evidence>
<dbReference type="NCBIfam" id="TIGR02123">
    <property type="entry name" value="TRAP_fused"/>
    <property type="match status" value="1"/>
</dbReference>
<feature type="transmembrane region" description="Helical" evidence="1">
    <location>
        <begin position="334"/>
        <end position="353"/>
    </location>
</feature>
<feature type="transmembrane region" description="Helical" evidence="1">
    <location>
        <begin position="395"/>
        <end position="415"/>
    </location>
</feature>
<dbReference type="RefSeq" id="WP_068138167.1">
    <property type="nucleotide sequence ID" value="NZ_AP014924.1"/>
</dbReference>
<feature type="transmembrane region" description="Helical" evidence="1">
    <location>
        <begin position="65"/>
        <end position="85"/>
    </location>
</feature>
<proteinExistence type="predicted"/>
<protein>
    <submittedName>
        <fullName evidence="3">C4-dicarboxylate ABC transporter</fullName>
    </submittedName>
</protein>
<dbReference type="Proteomes" id="UP000065807">
    <property type="component" value="Chromosome"/>
</dbReference>
<feature type="transmembrane region" description="Helical" evidence="1">
    <location>
        <begin position="175"/>
        <end position="199"/>
    </location>
</feature>
<dbReference type="PANTHER" id="PTHR43849:SF2">
    <property type="entry name" value="BLL3936 PROTEIN"/>
    <property type="match status" value="1"/>
</dbReference>